<feature type="transmembrane region" description="Helical" evidence="10">
    <location>
        <begin position="246"/>
        <end position="271"/>
    </location>
</feature>
<dbReference type="GO" id="GO:0005743">
    <property type="term" value="C:mitochondrial inner membrane"/>
    <property type="evidence" value="ECO:0007669"/>
    <property type="project" value="TreeGrafter"/>
</dbReference>
<dbReference type="CDD" id="cd18577">
    <property type="entry name" value="ABC_6TM_Pgp_ABCB1_D1_like"/>
    <property type="match status" value="1"/>
</dbReference>
<name>A0A7S1NMY1_9EUGL</name>
<feature type="domain" description="ABC transmembrane type-1" evidence="12">
    <location>
        <begin position="634"/>
        <end position="920"/>
    </location>
</feature>
<keyword evidence="8 10" id="KW-0472">Membrane</keyword>
<evidence type="ECO:0000256" key="1">
    <source>
        <dbReference type="ARBA" id="ARBA00004141"/>
    </source>
</evidence>
<dbReference type="SUPFAM" id="SSF52540">
    <property type="entry name" value="P-loop containing nucleoside triphosphate hydrolases"/>
    <property type="match status" value="2"/>
</dbReference>
<dbReference type="GO" id="GO:0015421">
    <property type="term" value="F:ABC-type oligopeptide transporter activity"/>
    <property type="evidence" value="ECO:0007669"/>
    <property type="project" value="TreeGrafter"/>
</dbReference>
<dbReference type="PROSITE" id="PS50893">
    <property type="entry name" value="ABC_TRANSPORTER_2"/>
    <property type="match status" value="2"/>
</dbReference>
<dbReference type="InterPro" id="IPR017871">
    <property type="entry name" value="ABC_transporter-like_CS"/>
</dbReference>
<dbReference type="AlphaFoldDB" id="A0A7S1NMY1"/>
<keyword evidence="5" id="KW-0547">Nucleotide-binding</keyword>
<evidence type="ECO:0000259" key="11">
    <source>
        <dbReference type="PROSITE" id="PS50893"/>
    </source>
</evidence>
<feature type="region of interest" description="Disordered" evidence="9">
    <location>
        <begin position="592"/>
        <end position="611"/>
    </location>
</feature>
<dbReference type="EMBL" id="HBGA01110521">
    <property type="protein sequence ID" value="CAD9030027.1"/>
    <property type="molecule type" value="Transcribed_RNA"/>
</dbReference>
<dbReference type="CDD" id="cd03249">
    <property type="entry name" value="ABC_MTABC3_MDL1_MDL2"/>
    <property type="match status" value="2"/>
</dbReference>
<dbReference type="GO" id="GO:0005524">
    <property type="term" value="F:ATP binding"/>
    <property type="evidence" value="ECO:0007669"/>
    <property type="project" value="UniProtKB-KW"/>
</dbReference>
<dbReference type="InterPro" id="IPR027417">
    <property type="entry name" value="P-loop_NTPase"/>
</dbReference>
<dbReference type="FunFam" id="1.20.1560.10:FF:000009">
    <property type="entry name" value="ABC transporter B family member 1"/>
    <property type="match status" value="1"/>
</dbReference>
<feature type="transmembrane region" description="Helical" evidence="10">
    <location>
        <begin position="855"/>
        <end position="879"/>
    </location>
</feature>
<feature type="transmembrane region" description="Helical" evidence="10">
    <location>
        <begin position="779"/>
        <end position="798"/>
    </location>
</feature>
<evidence type="ECO:0000259" key="12">
    <source>
        <dbReference type="PROSITE" id="PS50929"/>
    </source>
</evidence>
<dbReference type="InterPro" id="IPR039421">
    <property type="entry name" value="Type_1_exporter"/>
</dbReference>
<dbReference type="Gene3D" id="3.40.50.300">
    <property type="entry name" value="P-loop containing nucleotide triphosphate hydrolases"/>
    <property type="match status" value="2"/>
</dbReference>
<dbReference type="SMART" id="SM00382">
    <property type="entry name" value="AAA"/>
    <property type="match status" value="2"/>
</dbReference>
<dbReference type="Gene3D" id="1.20.1560.10">
    <property type="entry name" value="ABC transporter type 1, transmembrane domain"/>
    <property type="match status" value="1"/>
</dbReference>
<dbReference type="PROSITE" id="PS00211">
    <property type="entry name" value="ABC_TRANSPORTER_1"/>
    <property type="match status" value="2"/>
</dbReference>
<comment type="subcellular location">
    <subcellularLocation>
        <location evidence="1">Membrane</location>
        <topology evidence="1">Multi-pass membrane protein</topology>
    </subcellularLocation>
</comment>
<evidence type="ECO:0000313" key="13">
    <source>
        <dbReference type="EMBL" id="CAD9030027.1"/>
    </source>
</evidence>
<evidence type="ECO:0000256" key="3">
    <source>
        <dbReference type="ARBA" id="ARBA00022448"/>
    </source>
</evidence>
<dbReference type="GO" id="GO:0016887">
    <property type="term" value="F:ATP hydrolysis activity"/>
    <property type="evidence" value="ECO:0007669"/>
    <property type="project" value="InterPro"/>
</dbReference>
<dbReference type="InterPro" id="IPR011527">
    <property type="entry name" value="ABC1_TM_dom"/>
</dbReference>
<feature type="domain" description="ABC transmembrane type-1" evidence="12">
    <location>
        <begin position="1"/>
        <end position="272"/>
    </location>
</feature>
<comment type="similarity">
    <text evidence="2">Belongs to the ABC transporter superfamily. ABCB family. Multidrug resistance exporter (TC 3.A.1.201) subfamily.</text>
</comment>
<dbReference type="CDD" id="cd18578">
    <property type="entry name" value="ABC_6TM_Pgp_ABCB1_D2_like"/>
    <property type="match status" value="1"/>
</dbReference>
<feature type="domain" description="ABC transporter" evidence="11">
    <location>
        <begin position="955"/>
        <end position="1193"/>
    </location>
</feature>
<dbReference type="InterPro" id="IPR036640">
    <property type="entry name" value="ABC1_TM_sf"/>
</dbReference>
<feature type="transmembrane region" description="Helical" evidence="10">
    <location>
        <begin position="127"/>
        <end position="146"/>
    </location>
</feature>
<evidence type="ECO:0000256" key="6">
    <source>
        <dbReference type="ARBA" id="ARBA00022840"/>
    </source>
</evidence>
<feature type="transmembrane region" description="Helical" evidence="10">
    <location>
        <begin position="96"/>
        <end position="121"/>
    </location>
</feature>
<evidence type="ECO:0000256" key="8">
    <source>
        <dbReference type="ARBA" id="ARBA00023136"/>
    </source>
</evidence>
<proteinExistence type="inferred from homology"/>
<feature type="compositionally biased region" description="Basic and acidic residues" evidence="9">
    <location>
        <begin position="598"/>
        <end position="611"/>
    </location>
</feature>
<evidence type="ECO:0000256" key="4">
    <source>
        <dbReference type="ARBA" id="ARBA00022692"/>
    </source>
</evidence>
<evidence type="ECO:0000256" key="10">
    <source>
        <dbReference type="SAM" id="Phobius"/>
    </source>
</evidence>
<dbReference type="FunFam" id="3.40.50.300:FF:000836">
    <property type="entry name" value="ABC transporter B family member 25"/>
    <property type="match status" value="2"/>
</dbReference>
<dbReference type="PANTHER" id="PTHR43394:SF1">
    <property type="entry name" value="ATP-BINDING CASSETTE SUB-FAMILY B MEMBER 10, MITOCHONDRIAL"/>
    <property type="match status" value="1"/>
</dbReference>
<feature type="transmembrane region" description="Helical" evidence="10">
    <location>
        <begin position="29"/>
        <end position="54"/>
    </location>
</feature>
<organism evidence="13">
    <name type="scientific">Eutreptiella gymnastica</name>
    <dbReference type="NCBI Taxonomy" id="73025"/>
    <lineage>
        <taxon>Eukaryota</taxon>
        <taxon>Discoba</taxon>
        <taxon>Euglenozoa</taxon>
        <taxon>Euglenida</taxon>
        <taxon>Spirocuta</taxon>
        <taxon>Euglenophyceae</taxon>
        <taxon>Eutreptiales</taxon>
        <taxon>Eutreptiaceae</taxon>
        <taxon>Eutreptiella</taxon>
    </lineage>
</organism>
<feature type="transmembrane region" description="Helical" evidence="10">
    <location>
        <begin position="753"/>
        <end position="773"/>
    </location>
</feature>
<gene>
    <name evidence="13" type="ORF">EGYM00392_LOCUS41165</name>
</gene>
<keyword evidence="3" id="KW-0813">Transport</keyword>
<accession>A0A7S1NMY1</accession>
<evidence type="ECO:0008006" key="14">
    <source>
        <dbReference type="Google" id="ProtNLM"/>
    </source>
</evidence>
<evidence type="ECO:0000256" key="7">
    <source>
        <dbReference type="ARBA" id="ARBA00022989"/>
    </source>
</evidence>
<keyword evidence="4 10" id="KW-0812">Transmembrane</keyword>
<protein>
    <recommendedName>
        <fullName evidence="14">Bile salt export pump</fullName>
    </recommendedName>
</protein>
<dbReference type="Pfam" id="PF00005">
    <property type="entry name" value="ABC_tran"/>
    <property type="match status" value="2"/>
</dbReference>
<keyword evidence="7 10" id="KW-1133">Transmembrane helix</keyword>
<dbReference type="InterPro" id="IPR003593">
    <property type="entry name" value="AAA+_ATPase"/>
</dbReference>
<keyword evidence="6" id="KW-0067">ATP-binding</keyword>
<feature type="transmembrane region" description="Helical" evidence="10">
    <location>
        <begin position="672"/>
        <end position="700"/>
    </location>
</feature>
<dbReference type="Pfam" id="PF00664">
    <property type="entry name" value="ABC_membrane"/>
    <property type="match status" value="2"/>
</dbReference>
<dbReference type="SUPFAM" id="SSF90123">
    <property type="entry name" value="ABC transporter transmembrane region"/>
    <property type="match status" value="2"/>
</dbReference>
<dbReference type="PANTHER" id="PTHR43394">
    <property type="entry name" value="ATP-DEPENDENT PERMEASE MDL1, MITOCHONDRIAL"/>
    <property type="match status" value="1"/>
</dbReference>
<reference evidence="13" key="1">
    <citation type="submission" date="2021-01" db="EMBL/GenBank/DDBJ databases">
        <authorList>
            <person name="Corre E."/>
            <person name="Pelletier E."/>
            <person name="Niang G."/>
            <person name="Scheremetjew M."/>
            <person name="Finn R."/>
            <person name="Kale V."/>
            <person name="Holt S."/>
            <person name="Cochrane G."/>
            <person name="Meng A."/>
            <person name="Brown T."/>
            <person name="Cohen L."/>
        </authorList>
    </citation>
    <scope>NUCLEOTIDE SEQUENCE</scope>
    <source>
        <strain evidence="13">NIES-381</strain>
    </source>
</reference>
<feature type="transmembrane region" description="Helical" evidence="10">
    <location>
        <begin position="208"/>
        <end position="231"/>
    </location>
</feature>
<evidence type="ECO:0000256" key="2">
    <source>
        <dbReference type="ARBA" id="ARBA00007577"/>
    </source>
</evidence>
<sequence>MPAFSYVFANLIDDLAGPPELVASNINRLSITMIVFGLSAWALAAVGVVCFSVSGQRQVAVMKRQFFRSILRQEVAMFDLTKAGDLSNRMNSDVNIIALALGSKLANLIQGLATFLLSYIFAFWQSWRLTLCLLGAVPFIAICGAVTGKLLADVTTTAQNEYAHAGGIAQEVLSSIRTVQAFSGMGRECERYAESVGRVQKFGLKKSLYMGLSIGMTYMVMFASYALAFWYGSYLIEWGYQSGGKIVGVFFAVLIGAFQLGIVGPIFSTIAEAQGAARKVFEILDRVPAMNTDIHGGGKRLDSLECRIEFNDVAFTYPSRTDVPIFDKLNLSILPGQTVALVGPSGSGKSSIVSLLMRFYDVGSGSITVDGVPITELDLHWWRSQVGIVTQEPTLFSATVFENIQCAHPEATRADVIKACKDALIHDVISKLPNGYDTHVGEGGSQLSGGQKQRVAIARAIIKNPKMLLLDEATSALDRHSEILVQKALENVMKGRTVITIAHRLVTIQKADTICFIQPRDAAADPSSPEFFSRLLESGTHDELMMKKGEYSLMVQAQHQSASTEPSLPEEKDVEEEETVILHDPLAARKKSVQGRKASVDKKEGSKDEEQNIKKGGAMMRTMKLNASEWPLLLFGLLGAAIAGTSYPLYSIIFAEVIGVFFKPIDVMRDEVGLWCLMFVALGVGNMISLLMKLFCLNYAGEILTGRLRTMLFHKLVHMDIGFFDKPGNESGALCARLSADTTNIQHIWGGSLGTNAQGLVCLLGGLVIAFIVSWKLTLVTAATIPVMIISSFVQNKFMWTAIEEGSKELDAAGQVAAESISGCRTVFAFNLQDSQVARYDTFLNGPLQQALKKAVIGGFFFGLSQFVIFGSFALSYWYGGQLVSQGEMGMSEVLKCSLAVLMGAMGVGEVYSMAGDQVEGYAASTRVYTILDTEPAIDSNSTKGSVVEKCTGLLKYEDLMFNYPSRPDVPILKHLDLDISPGQRVAILGQTGCGKSTLISLLMRYYDPLSGRVLADNEALSEMNVQKWRQHLGIVSQEPILFDTTVAANIKYGKPDATESEVHEAAKKAQIHDLIMSLPDGYETNVGAKGSQLSGGQKQRVAIARCIIRQPTILLLDEATSALDNVSEKEVQTALDAIIASEKLTVLTVAHRLSTIKNCNMIIFMEDGKILEKGTHDELYALKGEYRRRYDQYYDIKSS</sequence>
<dbReference type="InterPro" id="IPR003439">
    <property type="entry name" value="ABC_transporter-like_ATP-bd"/>
</dbReference>
<evidence type="ECO:0000256" key="9">
    <source>
        <dbReference type="SAM" id="MobiDB-lite"/>
    </source>
</evidence>
<evidence type="ECO:0000256" key="5">
    <source>
        <dbReference type="ARBA" id="ARBA00022741"/>
    </source>
</evidence>
<dbReference type="GO" id="GO:0090374">
    <property type="term" value="P:oligopeptide export from mitochondrion"/>
    <property type="evidence" value="ECO:0007669"/>
    <property type="project" value="TreeGrafter"/>
</dbReference>
<feature type="transmembrane region" description="Helical" evidence="10">
    <location>
        <begin position="630"/>
        <end position="652"/>
    </location>
</feature>
<dbReference type="PROSITE" id="PS50929">
    <property type="entry name" value="ABC_TM1F"/>
    <property type="match status" value="2"/>
</dbReference>
<feature type="domain" description="ABC transporter" evidence="11">
    <location>
        <begin position="308"/>
        <end position="544"/>
    </location>
</feature>